<dbReference type="SUPFAM" id="SSF46689">
    <property type="entry name" value="Homeodomain-like"/>
    <property type="match status" value="1"/>
</dbReference>
<keyword evidence="1" id="KW-0805">Transcription regulation</keyword>
<accession>A0A560EWW8</accession>
<evidence type="ECO:0000256" key="3">
    <source>
        <dbReference type="ARBA" id="ARBA00023163"/>
    </source>
</evidence>
<evidence type="ECO:0000256" key="2">
    <source>
        <dbReference type="ARBA" id="ARBA00023125"/>
    </source>
</evidence>
<evidence type="ECO:0000313" key="5">
    <source>
        <dbReference type="EMBL" id="TWB13848.1"/>
    </source>
</evidence>
<dbReference type="Proteomes" id="UP000319859">
    <property type="component" value="Unassembled WGS sequence"/>
</dbReference>
<dbReference type="EMBL" id="VITN01000019">
    <property type="protein sequence ID" value="TWB13848.1"/>
    <property type="molecule type" value="Genomic_DNA"/>
</dbReference>
<organism evidence="5 6">
    <name type="scientific">Nitrospirillum amazonense</name>
    <dbReference type="NCBI Taxonomy" id="28077"/>
    <lineage>
        <taxon>Bacteria</taxon>
        <taxon>Pseudomonadati</taxon>
        <taxon>Pseudomonadota</taxon>
        <taxon>Alphaproteobacteria</taxon>
        <taxon>Rhodospirillales</taxon>
        <taxon>Azospirillaceae</taxon>
        <taxon>Nitrospirillum</taxon>
    </lineage>
</organism>
<dbReference type="Pfam" id="PF12833">
    <property type="entry name" value="HTH_18"/>
    <property type="match status" value="1"/>
</dbReference>
<dbReference type="InterPro" id="IPR020449">
    <property type="entry name" value="Tscrpt_reg_AraC-type_HTH"/>
</dbReference>
<dbReference type="PROSITE" id="PS01124">
    <property type="entry name" value="HTH_ARAC_FAMILY_2"/>
    <property type="match status" value="1"/>
</dbReference>
<protein>
    <submittedName>
        <fullName evidence="5">AraC-like DNA-binding protein</fullName>
    </submittedName>
</protein>
<dbReference type="InterPro" id="IPR009057">
    <property type="entry name" value="Homeodomain-like_sf"/>
</dbReference>
<dbReference type="AlphaFoldDB" id="A0A560EWW8"/>
<dbReference type="PANTHER" id="PTHR46796:SF6">
    <property type="entry name" value="ARAC SUBFAMILY"/>
    <property type="match status" value="1"/>
</dbReference>
<keyword evidence="3" id="KW-0804">Transcription</keyword>
<dbReference type="InterPro" id="IPR018060">
    <property type="entry name" value="HTH_AraC"/>
</dbReference>
<reference evidence="5 6" key="1">
    <citation type="submission" date="2019-06" db="EMBL/GenBank/DDBJ databases">
        <title>Genomic Encyclopedia of Type Strains, Phase IV (KMG-V): Genome sequencing to study the core and pangenomes of soil and plant-associated prokaryotes.</title>
        <authorList>
            <person name="Whitman W."/>
        </authorList>
    </citation>
    <scope>NUCLEOTIDE SEQUENCE [LARGE SCALE GENOMIC DNA]</scope>
    <source>
        <strain evidence="5 6">BR 11880</strain>
    </source>
</reference>
<comment type="caution">
    <text evidence="5">The sequence shown here is derived from an EMBL/GenBank/DDBJ whole genome shotgun (WGS) entry which is preliminary data.</text>
</comment>
<evidence type="ECO:0000256" key="1">
    <source>
        <dbReference type="ARBA" id="ARBA00023015"/>
    </source>
</evidence>
<dbReference type="GO" id="GO:0043565">
    <property type="term" value="F:sequence-specific DNA binding"/>
    <property type="evidence" value="ECO:0007669"/>
    <property type="project" value="InterPro"/>
</dbReference>
<feature type="domain" description="HTH araC/xylS-type" evidence="4">
    <location>
        <begin position="220"/>
        <end position="321"/>
    </location>
</feature>
<dbReference type="PANTHER" id="PTHR46796">
    <property type="entry name" value="HTH-TYPE TRANSCRIPTIONAL ACTIVATOR RHAS-RELATED"/>
    <property type="match status" value="1"/>
</dbReference>
<sequence length="325" mass="35852">MIGATGGRLSSDVIRFSTEGMGQREAKEYWADHVGDACHGVRCDFRNVEHFSASTEYADFDFGKITQFWVSDIQAQRLPFHISRDGLELLCVSLIKQGNGRISDNSNELFWRPGDVYCGPVSNPFQVEMKGPVEFVTLYFEKSWIRSIGSVPTGLFFKEISAMSGWGKAVSQMMLEISPKSIGDLALPAADIAENIAGLLALCAGPDTAPLRASGRSLLDRLRADMRDRLSSPSLSPIGFAAEHGISVRTLHSLFSAAGTSFMAELWTMRLEQSRSLLTNRRLDKKSISEIAAMVGFSNADHFTARFRKAHGVSPKKYRQGSNEK</sequence>
<dbReference type="GO" id="GO:0003700">
    <property type="term" value="F:DNA-binding transcription factor activity"/>
    <property type="evidence" value="ECO:0007669"/>
    <property type="project" value="InterPro"/>
</dbReference>
<name>A0A560EWW8_9PROT</name>
<keyword evidence="2 5" id="KW-0238">DNA-binding</keyword>
<dbReference type="SMART" id="SM00342">
    <property type="entry name" value="HTH_ARAC"/>
    <property type="match status" value="1"/>
</dbReference>
<dbReference type="InterPro" id="IPR050204">
    <property type="entry name" value="AraC_XylS_family_regulators"/>
</dbReference>
<gene>
    <name evidence="5" type="ORF">FBZ89_11963</name>
</gene>
<dbReference type="PROSITE" id="PS00041">
    <property type="entry name" value="HTH_ARAC_FAMILY_1"/>
    <property type="match status" value="1"/>
</dbReference>
<proteinExistence type="predicted"/>
<evidence type="ECO:0000313" key="6">
    <source>
        <dbReference type="Proteomes" id="UP000319859"/>
    </source>
</evidence>
<dbReference type="Gene3D" id="1.10.10.60">
    <property type="entry name" value="Homeodomain-like"/>
    <property type="match status" value="1"/>
</dbReference>
<dbReference type="PRINTS" id="PR00032">
    <property type="entry name" value="HTHARAC"/>
</dbReference>
<dbReference type="InterPro" id="IPR018062">
    <property type="entry name" value="HTH_AraC-typ_CS"/>
</dbReference>
<evidence type="ECO:0000259" key="4">
    <source>
        <dbReference type="PROSITE" id="PS01124"/>
    </source>
</evidence>